<dbReference type="PANTHER" id="PTHR36700">
    <property type="entry name" value="CRISPR SYSTEM CMR SUBUNIT CMR4"/>
    <property type="match status" value="1"/>
</dbReference>
<dbReference type="EMBL" id="FSQZ01000001">
    <property type="protein sequence ID" value="SIN79731.1"/>
    <property type="molecule type" value="Genomic_DNA"/>
</dbReference>
<evidence type="ECO:0000259" key="2">
    <source>
        <dbReference type="Pfam" id="PF03787"/>
    </source>
</evidence>
<evidence type="ECO:0000313" key="3">
    <source>
        <dbReference type="EMBL" id="SIN79731.1"/>
    </source>
</evidence>
<reference evidence="3 4" key="1">
    <citation type="submission" date="2016-11" db="EMBL/GenBank/DDBJ databases">
        <authorList>
            <person name="Varghese N."/>
            <person name="Submissions S."/>
        </authorList>
    </citation>
    <scope>NUCLEOTIDE SEQUENCE [LARGE SCALE GENOMIC DNA]</scope>
    <source>
        <strain evidence="3 4">DSM 20664</strain>
    </source>
</reference>
<feature type="domain" description="CRISPR type III-associated protein" evidence="2">
    <location>
        <begin position="9"/>
        <end position="291"/>
    </location>
</feature>
<name>A0ABY1JFM0_9BACT</name>
<keyword evidence="1" id="KW-0051">Antiviral defense</keyword>
<dbReference type="RefSeq" id="WP_014806983.1">
    <property type="nucleotide sequence ID" value="NZ_FSQZ01000001.1"/>
</dbReference>
<proteinExistence type="predicted"/>
<dbReference type="NCBIfam" id="TIGR02580">
    <property type="entry name" value="cas_RAMP_Cmr4"/>
    <property type="match status" value="1"/>
</dbReference>
<evidence type="ECO:0000313" key="4">
    <source>
        <dbReference type="Proteomes" id="UP000185093"/>
    </source>
</evidence>
<dbReference type="PANTHER" id="PTHR36700:SF1">
    <property type="entry name" value="CRISPR SYSTEM CMR SUBUNIT CMR4"/>
    <property type="match status" value="1"/>
</dbReference>
<comment type="caution">
    <text evidence="3">The sequence shown here is derived from an EMBL/GenBank/DDBJ whole genome shotgun (WGS) entry which is preliminary data.</text>
</comment>
<dbReference type="InterPro" id="IPR013410">
    <property type="entry name" value="CRISPR-assoc_RAMP_Cmr4"/>
</dbReference>
<dbReference type="Proteomes" id="UP000185093">
    <property type="component" value="Unassembled WGS sequence"/>
</dbReference>
<protein>
    <submittedName>
        <fullName evidence="3">CRISPR-associated protein, Cmr4 family</fullName>
    </submittedName>
</protein>
<dbReference type="Pfam" id="PF03787">
    <property type="entry name" value="RAMPs"/>
    <property type="match status" value="1"/>
</dbReference>
<keyword evidence="4" id="KW-1185">Reference proteome</keyword>
<gene>
    <name evidence="3" type="ORF">SAMN05444368_1991</name>
</gene>
<sequence>MQDKAVYLLYAETQLHAGSGPEIGSIDLPIQRERKTRFPVIQGIKGALRSYCRISHSDQVEEIFGSEIEGSANSKPGNVAFSEAKILLFPVRNPDKLFVWVTCPLVMSRFLDALDSKNTSSSDTPDSGSCYYKEKLNRLNKLLPQLSDEKAFCLGNVSRNEKVWLEEIALDSLKNQNEKEIMADIFKSISKCAPIEYLQNKLTEDVVIVSDNLFSQIVATMTEVVPRIRLSESGTTEERALWYEEYLPQDTAMYFVARPTVYANEGILGKLNDAIDGQLINIGGKETVGKGMVWVTLFGREGDKQ</sequence>
<dbReference type="InterPro" id="IPR005537">
    <property type="entry name" value="RAMP_III_fam"/>
</dbReference>
<accession>A0ABY1JFM0</accession>
<organism evidence="3 4">
    <name type="scientific">Acetomicrobium flavidum</name>
    <dbReference type="NCBI Taxonomy" id="49896"/>
    <lineage>
        <taxon>Bacteria</taxon>
        <taxon>Thermotogati</taxon>
        <taxon>Synergistota</taxon>
        <taxon>Synergistia</taxon>
        <taxon>Synergistales</taxon>
        <taxon>Acetomicrobiaceae</taxon>
        <taxon>Acetomicrobium</taxon>
    </lineage>
</organism>
<evidence type="ECO:0000256" key="1">
    <source>
        <dbReference type="ARBA" id="ARBA00023118"/>
    </source>
</evidence>